<gene>
    <name evidence="2" type="ORF">CWS72_17620</name>
</gene>
<dbReference type="SUPFAM" id="SSF52833">
    <property type="entry name" value="Thioredoxin-like"/>
    <property type="match status" value="1"/>
</dbReference>
<keyword evidence="3" id="KW-1185">Reference proteome</keyword>
<dbReference type="CDD" id="cd03024">
    <property type="entry name" value="DsbA_FrnE"/>
    <property type="match status" value="1"/>
</dbReference>
<organism evidence="2 3">
    <name type="scientific">Telmatospirillum siberiense</name>
    <dbReference type="NCBI Taxonomy" id="382514"/>
    <lineage>
        <taxon>Bacteria</taxon>
        <taxon>Pseudomonadati</taxon>
        <taxon>Pseudomonadota</taxon>
        <taxon>Alphaproteobacteria</taxon>
        <taxon>Rhodospirillales</taxon>
        <taxon>Rhodospirillaceae</taxon>
        <taxon>Telmatospirillum</taxon>
    </lineage>
</organism>
<dbReference type="EMBL" id="PIUM01000022">
    <property type="protein sequence ID" value="PKU23244.1"/>
    <property type="molecule type" value="Genomic_DNA"/>
</dbReference>
<dbReference type="Proteomes" id="UP000233293">
    <property type="component" value="Unassembled WGS sequence"/>
</dbReference>
<comment type="caution">
    <text evidence="2">The sequence shown here is derived from an EMBL/GenBank/DDBJ whole genome shotgun (WGS) entry which is preliminary data.</text>
</comment>
<proteinExistence type="predicted"/>
<accession>A0A2N3PS89</accession>
<dbReference type="AlphaFoldDB" id="A0A2N3PS89"/>
<dbReference type="GO" id="GO:0016491">
    <property type="term" value="F:oxidoreductase activity"/>
    <property type="evidence" value="ECO:0007669"/>
    <property type="project" value="InterPro"/>
</dbReference>
<dbReference type="OrthoDB" id="9799122at2"/>
<protein>
    <submittedName>
        <fullName evidence="2">DsbA family oxidoreductase</fullName>
    </submittedName>
</protein>
<sequence>MRIDVIFDTVCPWCYIGKHRFERALALRPDVRAEIRWRPFLLNPEMPAAGLDRQIYLERKFGSTYRIQRIHGAAQQAGDADGITFNFDAIKRTPNSINSHRLIHFAADSTPQANLVESIFQAYFVHGEDIGDIPVLRRLAESCGLSGQEVEDFLRSEAGISAIETENARFHRLGVSGVPCYILDDRYAVAGAQEPDMLARLLDIAQGTELETASR</sequence>
<evidence type="ECO:0000313" key="3">
    <source>
        <dbReference type="Proteomes" id="UP000233293"/>
    </source>
</evidence>
<dbReference type="InterPro" id="IPR001853">
    <property type="entry name" value="DSBA-like_thioredoxin_dom"/>
</dbReference>
<dbReference type="RefSeq" id="WP_101251942.1">
    <property type="nucleotide sequence ID" value="NZ_PIUM01000022.1"/>
</dbReference>
<evidence type="ECO:0000259" key="1">
    <source>
        <dbReference type="Pfam" id="PF01323"/>
    </source>
</evidence>
<dbReference type="Pfam" id="PF01323">
    <property type="entry name" value="DSBA"/>
    <property type="match status" value="1"/>
</dbReference>
<evidence type="ECO:0000313" key="2">
    <source>
        <dbReference type="EMBL" id="PKU23244.1"/>
    </source>
</evidence>
<name>A0A2N3PS89_9PROT</name>
<dbReference type="InterPro" id="IPR036249">
    <property type="entry name" value="Thioredoxin-like_sf"/>
</dbReference>
<reference evidence="3" key="1">
    <citation type="submission" date="2017-12" db="EMBL/GenBank/DDBJ databases">
        <title>Draft genome sequence of Telmatospirillum siberiense 26-4b1T, an acidotolerant peatland alphaproteobacterium potentially involved in sulfur cycling.</title>
        <authorList>
            <person name="Hausmann B."/>
            <person name="Pjevac P."/>
            <person name="Schreck K."/>
            <person name="Herbold C.W."/>
            <person name="Daims H."/>
            <person name="Wagner M."/>
            <person name="Pester M."/>
            <person name="Loy A."/>
        </authorList>
    </citation>
    <scope>NUCLEOTIDE SEQUENCE [LARGE SCALE GENOMIC DNA]</scope>
    <source>
        <strain evidence="3">26-4b1</strain>
    </source>
</reference>
<dbReference type="PANTHER" id="PTHR13887:SF41">
    <property type="entry name" value="THIOREDOXIN SUPERFAMILY PROTEIN"/>
    <property type="match status" value="1"/>
</dbReference>
<feature type="domain" description="DSBA-like thioredoxin" evidence="1">
    <location>
        <begin position="3"/>
        <end position="202"/>
    </location>
</feature>
<dbReference type="PANTHER" id="PTHR13887">
    <property type="entry name" value="GLUTATHIONE S-TRANSFERASE KAPPA"/>
    <property type="match status" value="1"/>
</dbReference>
<dbReference type="Gene3D" id="3.40.30.10">
    <property type="entry name" value="Glutaredoxin"/>
    <property type="match status" value="1"/>
</dbReference>